<evidence type="ECO:0000313" key="2">
    <source>
        <dbReference type="EMBL" id="KAJ1125261.1"/>
    </source>
</evidence>
<protein>
    <submittedName>
        <fullName evidence="2">Uncharacterized protein</fullName>
    </submittedName>
</protein>
<feature type="compositionally biased region" description="Polar residues" evidence="1">
    <location>
        <begin position="10"/>
        <end position="21"/>
    </location>
</feature>
<gene>
    <name evidence="2" type="ORF">NDU88_003694</name>
</gene>
<dbReference type="Proteomes" id="UP001066276">
    <property type="component" value="Chromosome 7"/>
</dbReference>
<reference evidence="2" key="1">
    <citation type="journal article" date="2022" name="bioRxiv">
        <title>Sequencing and chromosome-scale assembly of the giantPleurodeles waltlgenome.</title>
        <authorList>
            <person name="Brown T."/>
            <person name="Elewa A."/>
            <person name="Iarovenko S."/>
            <person name="Subramanian E."/>
            <person name="Araus A.J."/>
            <person name="Petzold A."/>
            <person name="Susuki M."/>
            <person name="Suzuki K.-i.T."/>
            <person name="Hayashi T."/>
            <person name="Toyoda A."/>
            <person name="Oliveira C."/>
            <person name="Osipova E."/>
            <person name="Leigh N.D."/>
            <person name="Simon A."/>
            <person name="Yun M.H."/>
        </authorList>
    </citation>
    <scope>NUCLEOTIDE SEQUENCE</scope>
    <source>
        <strain evidence="2">20211129_DDA</strain>
        <tissue evidence="2">Liver</tissue>
    </source>
</reference>
<feature type="region of interest" description="Disordered" evidence="1">
    <location>
        <begin position="1"/>
        <end position="21"/>
    </location>
</feature>
<feature type="region of interest" description="Disordered" evidence="1">
    <location>
        <begin position="54"/>
        <end position="88"/>
    </location>
</feature>
<sequence>MQQDPKVRSGPNSVRHWSQAQQRCLSRAYTERGGGRGALWTSWDLRQAIPPPQPPYGPSYLSGKGRLASMSQPIPHSTGCMSDPAGEGPLNPDSQLSMPFFCQGQAWDSSSSAPLPLLGPRRAPLMCSAGHKERPGRTTTFQQPAAQLRILGPKLRALDKINAEPCVRAMRDWN</sequence>
<name>A0AAV7PCT5_PLEWA</name>
<comment type="caution">
    <text evidence="2">The sequence shown here is derived from an EMBL/GenBank/DDBJ whole genome shotgun (WGS) entry which is preliminary data.</text>
</comment>
<organism evidence="2 3">
    <name type="scientific">Pleurodeles waltl</name>
    <name type="common">Iberian ribbed newt</name>
    <dbReference type="NCBI Taxonomy" id="8319"/>
    <lineage>
        <taxon>Eukaryota</taxon>
        <taxon>Metazoa</taxon>
        <taxon>Chordata</taxon>
        <taxon>Craniata</taxon>
        <taxon>Vertebrata</taxon>
        <taxon>Euteleostomi</taxon>
        <taxon>Amphibia</taxon>
        <taxon>Batrachia</taxon>
        <taxon>Caudata</taxon>
        <taxon>Salamandroidea</taxon>
        <taxon>Salamandridae</taxon>
        <taxon>Pleurodelinae</taxon>
        <taxon>Pleurodeles</taxon>
    </lineage>
</organism>
<dbReference type="AlphaFoldDB" id="A0AAV7PCT5"/>
<evidence type="ECO:0000256" key="1">
    <source>
        <dbReference type="SAM" id="MobiDB-lite"/>
    </source>
</evidence>
<dbReference type="EMBL" id="JANPWB010000011">
    <property type="protein sequence ID" value="KAJ1125261.1"/>
    <property type="molecule type" value="Genomic_DNA"/>
</dbReference>
<keyword evidence="3" id="KW-1185">Reference proteome</keyword>
<accession>A0AAV7PCT5</accession>
<proteinExistence type="predicted"/>
<evidence type="ECO:0000313" key="3">
    <source>
        <dbReference type="Proteomes" id="UP001066276"/>
    </source>
</evidence>